<dbReference type="AlphaFoldDB" id="A0A1M7SP38"/>
<organism evidence="2 3">
    <name type="scientific">Oceanicella actignis</name>
    <dbReference type="NCBI Taxonomy" id="1189325"/>
    <lineage>
        <taxon>Bacteria</taxon>
        <taxon>Pseudomonadati</taxon>
        <taxon>Pseudomonadota</taxon>
        <taxon>Alphaproteobacteria</taxon>
        <taxon>Rhodobacterales</taxon>
        <taxon>Paracoccaceae</taxon>
        <taxon>Oceanicella</taxon>
    </lineage>
</organism>
<gene>
    <name evidence="2" type="ORF">SAMN05216200_10345</name>
</gene>
<feature type="transmembrane region" description="Helical" evidence="1">
    <location>
        <begin position="80"/>
        <end position="99"/>
    </location>
</feature>
<dbReference type="STRING" id="1189325.SAMN04488119_10144"/>
<feature type="transmembrane region" description="Helical" evidence="1">
    <location>
        <begin position="49"/>
        <end position="68"/>
    </location>
</feature>
<reference evidence="2 3" key="1">
    <citation type="submission" date="2016-12" db="EMBL/GenBank/DDBJ databases">
        <authorList>
            <person name="Song W.-J."/>
            <person name="Kurnit D.M."/>
        </authorList>
    </citation>
    <scope>NUCLEOTIDE SEQUENCE [LARGE SCALE GENOMIC DNA]</scope>
    <source>
        <strain evidence="2 3">CGMCC 1.10808</strain>
    </source>
</reference>
<keyword evidence="1" id="KW-0472">Membrane</keyword>
<evidence type="ECO:0000313" key="3">
    <source>
        <dbReference type="Proteomes" id="UP000184066"/>
    </source>
</evidence>
<evidence type="ECO:0000256" key="1">
    <source>
        <dbReference type="SAM" id="Phobius"/>
    </source>
</evidence>
<dbReference type="EMBL" id="FRDL01000003">
    <property type="protein sequence ID" value="SHN60232.1"/>
    <property type="molecule type" value="Genomic_DNA"/>
</dbReference>
<dbReference type="RefSeq" id="WP_125458994.1">
    <property type="nucleotide sequence ID" value="NZ_FOHL01000001.1"/>
</dbReference>
<protein>
    <submittedName>
        <fullName evidence="2">Uncharacterized protein</fullName>
    </submittedName>
</protein>
<sequence>MSAATLMRWVYLALAAAGGWPAARALAARVWADPAAALRAAGQVGLADLAAAVAGGGVALIALALFAAAEAAARRSAAPLLAIPAALLLGLGCGLPLLLHLRLRGR</sequence>
<dbReference type="Proteomes" id="UP000184066">
    <property type="component" value="Unassembled WGS sequence"/>
</dbReference>
<name>A0A1M7SP38_9RHOB</name>
<keyword evidence="3" id="KW-1185">Reference proteome</keyword>
<accession>A0A1M7SP38</accession>
<proteinExistence type="predicted"/>
<keyword evidence="1" id="KW-0812">Transmembrane</keyword>
<keyword evidence="1" id="KW-1133">Transmembrane helix</keyword>
<evidence type="ECO:0000313" key="2">
    <source>
        <dbReference type="EMBL" id="SHN60232.1"/>
    </source>
</evidence>